<keyword evidence="1" id="KW-0547">Nucleotide-binding</keyword>
<evidence type="ECO:0000313" key="9">
    <source>
        <dbReference type="Proteomes" id="UP000298458"/>
    </source>
</evidence>
<dbReference type="Pfam" id="PF00176">
    <property type="entry name" value="SNF2-rel_dom"/>
    <property type="match status" value="1"/>
</dbReference>
<dbReference type="CDD" id="cd18793">
    <property type="entry name" value="SF2_C_SNF"/>
    <property type="match status" value="1"/>
</dbReference>
<dbReference type="InterPro" id="IPR027417">
    <property type="entry name" value="P-loop_NTPase"/>
</dbReference>
<evidence type="ECO:0000256" key="4">
    <source>
        <dbReference type="ARBA" id="ARBA00022840"/>
    </source>
</evidence>
<dbReference type="PROSITE" id="PS51192">
    <property type="entry name" value="HELICASE_ATP_BIND_1"/>
    <property type="match status" value="1"/>
</dbReference>
<evidence type="ECO:0000256" key="5">
    <source>
        <dbReference type="SAM" id="Coils"/>
    </source>
</evidence>
<feature type="coiled-coil region" evidence="5">
    <location>
        <begin position="842"/>
        <end position="925"/>
    </location>
</feature>
<dbReference type="InterPro" id="IPR049730">
    <property type="entry name" value="SNF2/RAD54-like_C"/>
</dbReference>
<keyword evidence="4" id="KW-0067">ATP-binding</keyword>
<keyword evidence="5" id="KW-0175">Coiled coil</keyword>
<keyword evidence="2" id="KW-0378">Hydrolase</keyword>
<dbReference type="PANTHER" id="PTHR10799">
    <property type="entry name" value="SNF2/RAD54 HELICASE FAMILY"/>
    <property type="match status" value="1"/>
</dbReference>
<dbReference type="InterPro" id="IPR000330">
    <property type="entry name" value="SNF2_N"/>
</dbReference>
<name>A0A4R9GHP7_9LEPT</name>
<gene>
    <name evidence="8" type="ORF">EHO60_04250</name>
</gene>
<dbReference type="InterPro" id="IPR001650">
    <property type="entry name" value="Helicase_C-like"/>
</dbReference>
<reference evidence="8" key="1">
    <citation type="journal article" date="2019" name="PLoS Negl. Trop. Dis.">
        <title>Revisiting the worldwide diversity of Leptospira species in the environment.</title>
        <authorList>
            <person name="Vincent A.T."/>
            <person name="Schiettekatte O."/>
            <person name="Bourhy P."/>
            <person name="Veyrier F.J."/>
            <person name="Picardeau M."/>
        </authorList>
    </citation>
    <scope>NUCLEOTIDE SEQUENCE [LARGE SCALE GENOMIC DNA]</scope>
    <source>
        <strain evidence="8">SSW15</strain>
    </source>
</reference>
<dbReference type="Gene3D" id="3.40.50.300">
    <property type="entry name" value="P-loop containing nucleotide triphosphate hydrolases"/>
    <property type="match status" value="1"/>
</dbReference>
<evidence type="ECO:0000259" key="7">
    <source>
        <dbReference type="PROSITE" id="PS51194"/>
    </source>
</evidence>
<accession>A0A4R9GHP7</accession>
<keyword evidence="9" id="KW-1185">Reference proteome</keyword>
<dbReference type="InterPro" id="IPR057342">
    <property type="entry name" value="DEXDc_RapA"/>
</dbReference>
<dbReference type="GO" id="GO:0004386">
    <property type="term" value="F:helicase activity"/>
    <property type="evidence" value="ECO:0007669"/>
    <property type="project" value="UniProtKB-KW"/>
</dbReference>
<dbReference type="Pfam" id="PF00271">
    <property type="entry name" value="Helicase_C"/>
    <property type="match status" value="1"/>
</dbReference>
<evidence type="ECO:0000313" key="8">
    <source>
        <dbReference type="EMBL" id="TGK11523.1"/>
    </source>
</evidence>
<dbReference type="SMART" id="SM00490">
    <property type="entry name" value="HELICc"/>
    <property type="match status" value="1"/>
</dbReference>
<dbReference type="GO" id="GO:0016787">
    <property type="term" value="F:hydrolase activity"/>
    <property type="evidence" value="ECO:0007669"/>
    <property type="project" value="UniProtKB-KW"/>
</dbReference>
<dbReference type="AlphaFoldDB" id="A0A4R9GHP7"/>
<dbReference type="Proteomes" id="UP000298458">
    <property type="component" value="Unassembled WGS sequence"/>
</dbReference>
<keyword evidence="3 8" id="KW-0347">Helicase</keyword>
<dbReference type="InterPro" id="IPR014001">
    <property type="entry name" value="Helicase_ATP-bd"/>
</dbReference>
<comment type="caution">
    <text evidence="8">The sequence shown here is derived from an EMBL/GenBank/DDBJ whole genome shotgun (WGS) entry which is preliminary data.</text>
</comment>
<evidence type="ECO:0000256" key="3">
    <source>
        <dbReference type="ARBA" id="ARBA00022806"/>
    </source>
</evidence>
<dbReference type="SMART" id="SM00487">
    <property type="entry name" value="DEXDc"/>
    <property type="match status" value="1"/>
</dbReference>
<protein>
    <submittedName>
        <fullName evidence="8">DEAD/DEAH box helicase</fullName>
    </submittedName>
</protein>
<organism evidence="8 9">
    <name type="scientific">Leptospira fletcheri</name>
    <dbReference type="NCBI Taxonomy" id="2484981"/>
    <lineage>
        <taxon>Bacteria</taxon>
        <taxon>Pseudomonadati</taxon>
        <taxon>Spirochaetota</taxon>
        <taxon>Spirochaetia</taxon>
        <taxon>Leptospirales</taxon>
        <taxon>Leptospiraceae</taxon>
        <taxon>Leptospira</taxon>
    </lineage>
</organism>
<dbReference type="CDD" id="cd18011">
    <property type="entry name" value="DEXDc_RapA"/>
    <property type="match status" value="1"/>
</dbReference>
<evidence type="ECO:0000256" key="2">
    <source>
        <dbReference type="ARBA" id="ARBA00022801"/>
    </source>
</evidence>
<dbReference type="GO" id="GO:0005524">
    <property type="term" value="F:ATP binding"/>
    <property type="evidence" value="ECO:0007669"/>
    <property type="project" value="UniProtKB-KW"/>
</dbReference>
<dbReference type="PROSITE" id="PS51194">
    <property type="entry name" value="HELICASE_CTER"/>
    <property type="match status" value="1"/>
</dbReference>
<dbReference type="InterPro" id="IPR038718">
    <property type="entry name" value="SNF2-like_sf"/>
</dbReference>
<dbReference type="SUPFAM" id="SSF52540">
    <property type="entry name" value="P-loop containing nucleoside triphosphate hydrolases"/>
    <property type="match status" value="2"/>
</dbReference>
<feature type="domain" description="Helicase ATP-binding" evidence="6">
    <location>
        <begin position="125"/>
        <end position="291"/>
    </location>
</feature>
<dbReference type="EMBL" id="RQET01000004">
    <property type="protein sequence ID" value="TGK11523.1"/>
    <property type="molecule type" value="Genomic_DNA"/>
</dbReference>
<evidence type="ECO:0000256" key="1">
    <source>
        <dbReference type="ARBA" id="ARBA00022741"/>
    </source>
</evidence>
<proteinExistence type="predicted"/>
<dbReference type="Gene3D" id="3.40.50.10810">
    <property type="entry name" value="Tandem AAA-ATPase domain"/>
    <property type="match status" value="1"/>
</dbReference>
<feature type="domain" description="Helicase C-terminal" evidence="7">
    <location>
        <begin position="469"/>
        <end position="616"/>
    </location>
</feature>
<sequence>MNLESTLQLSLDFDSESPSAYRGDFCYLRNEPEFGIAKIEGAEGGKVKIFFPKANVRKTISENSPHLKIIGSYPTPFLQSPGNPETLDLCRTAFELKLTHAYDKLSALSNSRTRLLPHQIESTYVVVNSLKPRFILADEVGLGKTIEAALVMKELIFRRGYKKVLIVAPSPLLVQWQQELKNKFNEDFEIVKRRNFLASGEKNWKNFKHVITSVDFIKNPKYAEEILKTKWDIVIFDEAHRLRRDYHKVTRAYLFAEKIAKKCECLLLLTATPFRGKLEELFYLVHLIDSNLLGPYNTFVNDYVIGGKTDLKEKISKVLLRRRKVEVGGFTKRFAKTVKIELSPIERQFYDETTEYVRREYNLAMRTQNRAVGFVMIVFQKLLDSSVFALLSALSKRKFMLENRLHHLKSIEKRLEDWDFDETEGVEDFVSDLEESAPADLANLRRELLSLNRLILLGKKIKEDRKSQKLKETIAKLKKEGHPKFIIFTQFRSTQDFLAASLSDYKVTLFHGSLSADAKEDAITEFRKSSEILICTEAGGEGRNLQFANVLFNYDLPWSPLKIEQRIGRIHRFGQKDNVFIFNFASKETVAERVLEVLSNKIRLFEESIGNSDELLGAIEDELDFHSSFMKFVTGNKKLGEIEEEIDQRIRIAKKGFEKLGSLVTPKLIDFNLEDYYKTTLQERAYTNSHLEDFFVRYTESFGKEIGLAIRSDAPHLYTLEGPKYKGKKATFDSERALSDDSLEFLAFGHPLIDEAVLSFLKDKKGWRSGFYRSAGDVVYFVFMVEFRFSLDRKEIFTVAVDRKTGKVSVSEDLPDSVRQSLISGPEDFPFSDFEVQFVAACEALDEALQDRKRELHEQTKDLFLKEEYKIRTSNQNTLRQLEEKLMRQEAAFKWEGKPEKKSAMNRTKNEIQKVKEDFEIELRKVKIGKEIQHRFELFQVYFPLSKSSFPAGHP</sequence>
<evidence type="ECO:0000259" key="6">
    <source>
        <dbReference type="PROSITE" id="PS51192"/>
    </source>
</evidence>
<dbReference type="OrthoDB" id="9814088at2"/>